<evidence type="ECO:0000313" key="2">
    <source>
        <dbReference type="EMBL" id="TKG72443.1"/>
    </source>
</evidence>
<dbReference type="EMBL" id="SWMS01000002">
    <property type="protein sequence ID" value="TKG72443.1"/>
    <property type="molecule type" value="Genomic_DNA"/>
</dbReference>
<organism evidence="2 3">
    <name type="scientific">Prauserella endophytica</name>
    <dbReference type="NCBI Taxonomy" id="1592324"/>
    <lineage>
        <taxon>Bacteria</taxon>
        <taxon>Bacillati</taxon>
        <taxon>Actinomycetota</taxon>
        <taxon>Actinomycetes</taxon>
        <taxon>Pseudonocardiales</taxon>
        <taxon>Pseudonocardiaceae</taxon>
        <taxon>Prauserella</taxon>
        <taxon>Prauserella coralliicola group</taxon>
    </lineage>
</organism>
<dbReference type="SUPFAM" id="SSF54427">
    <property type="entry name" value="NTF2-like"/>
    <property type="match status" value="1"/>
</dbReference>
<dbReference type="RefSeq" id="WP_112273558.1">
    <property type="nucleotide sequence ID" value="NZ_SWMS01000002.1"/>
</dbReference>
<comment type="caution">
    <text evidence="2">The sequence shown here is derived from an EMBL/GenBank/DDBJ whole genome shotgun (WGS) entry which is preliminary data.</text>
</comment>
<evidence type="ECO:0000313" key="3">
    <source>
        <dbReference type="Proteomes" id="UP000309992"/>
    </source>
</evidence>
<dbReference type="Proteomes" id="UP000309992">
    <property type="component" value="Unassembled WGS sequence"/>
</dbReference>
<evidence type="ECO:0000259" key="1">
    <source>
        <dbReference type="Pfam" id="PF13474"/>
    </source>
</evidence>
<sequence length="149" mass="16599">MSTDLEQILAVHRGWYESNVGLVADAMLPYFPSGDGYHQFNTNGHTYHGVMDKHRLWVNAQKLGVNITAIKDVADPDVQIFGDVALLTAEGVAEMVLPTPDGGLSEPAQTPFRATEFYRRDDGNGKPEWRIWHMHASVADKVMPKYGTE</sequence>
<accession>A0ABY2S941</accession>
<protein>
    <recommendedName>
        <fullName evidence="1">SnoaL-like domain-containing protein</fullName>
    </recommendedName>
</protein>
<reference evidence="2 3" key="1">
    <citation type="journal article" date="2015" name="Antonie Van Leeuwenhoek">
        <title>Prauserella endophytica sp. nov., an endophytic actinobacterium isolated from Tamarix taklamakanensis.</title>
        <authorList>
            <person name="Liu J.M."/>
            <person name="Habden X."/>
            <person name="Guo L."/>
            <person name="Tuo L."/>
            <person name="Jiang Z.K."/>
            <person name="Liu S.W."/>
            <person name="Liu X.F."/>
            <person name="Chen L."/>
            <person name="Li R.F."/>
            <person name="Zhang Y.Q."/>
            <person name="Sun C.H."/>
        </authorList>
    </citation>
    <scope>NUCLEOTIDE SEQUENCE [LARGE SCALE GENOMIC DNA]</scope>
    <source>
        <strain evidence="2 3">CGMCC 4.7182</strain>
    </source>
</reference>
<proteinExistence type="predicted"/>
<dbReference type="InterPro" id="IPR037401">
    <property type="entry name" value="SnoaL-like"/>
</dbReference>
<name>A0ABY2S941_9PSEU</name>
<feature type="domain" description="SnoaL-like" evidence="1">
    <location>
        <begin position="72"/>
        <end position="140"/>
    </location>
</feature>
<dbReference type="Pfam" id="PF13474">
    <property type="entry name" value="SnoaL_3"/>
    <property type="match status" value="1"/>
</dbReference>
<dbReference type="InterPro" id="IPR032710">
    <property type="entry name" value="NTF2-like_dom_sf"/>
</dbReference>
<gene>
    <name evidence="2" type="ORF">FCN18_04085</name>
</gene>
<dbReference type="Gene3D" id="3.10.450.50">
    <property type="match status" value="1"/>
</dbReference>
<keyword evidence="3" id="KW-1185">Reference proteome</keyword>